<proteinExistence type="predicted"/>
<protein>
    <submittedName>
        <fullName evidence="1">RloB-like protein</fullName>
    </submittedName>
</protein>
<comment type="caution">
    <text evidence="1">The sequence shown here is derived from an EMBL/GenBank/DDBJ whole genome shotgun (WGS) entry which is preliminary data.</text>
</comment>
<organism evidence="1 2">
    <name type="scientific">Paracoccus saliphilus</name>
    <dbReference type="NCBI Taxonomy" id="405559"/>
    <lineage>
        <taxon>Bacteria</taxon>
        <taxon>Pseudomonadati</taxon>
        <taxon>Pseudomonadota</taxon>
        <taxon>Alphaproteobacteria</taxon>
        <taxon>Rhodobacterales</taxon>
        <taxon>Paracoccaceae</taxon>
        <taxon>Paracoccus</taxon>
    </lineage>
</organism>
<dbReference type="Proteomes" id="UP000186216">
    <property type="component" value="Unassembled WGS sequence"/>
</dbReference>
<sequence length="234" mass="26139">MPARSDKLFQKRGKTAKQLARRAASRTPMRRVLIVTEGEVTEVEYFEALKSLLKLVSVDLNICGKECDSSPTAVVRYALQRADAEGAHDKGGYNDVYCVFDRDTHADFEKALSQILTANKPKSLFKGETITAVPSYPCFEVWLLMHFVDSRAPFAAANGKTVAQVVEAELKKHSPFENFAKSLTKEMVEALQANTDNAIERAEKVMRDAEKTGELNPSTEVHLLVKALYDLQRK</sequence>
<evidence type="ECO:0000313" key="2">
    <source>
        <dbReference type="Proteomes" id="UP000186216"/>
    </source>
</evidence>
<dbReference type="EMBL" id="FTOU01000011">
    <property type="protein sequence ID" value="SIS98641.1"/>
    <property type="molecule type" value="Genomic_DNA"/>
</dbReference>
<dbReference type="Pfam" id="PF13707">
    <property type="entry name" value="RloB"/>
    <property type="match status" value="1"/>
</dbReference>
<accession>A0AA45W609</accession>
<name>A0AA45W609_9RHOB</name>
<reference evidence="1 2" key="1">
    <citation type="submission" date="2017-01" db="EMBL/GenBank/DDBJ databases">
        <authorList>
            <person name="Varghese N."/>
            <person name="Submissions S."/>
        </authorList>
    </citation>
    <scope>NUCLEOTIDE SEQUENCE [LARGE SCALE GENOMIC DNA]</scope>
    <source>
        <strain evidence="1 2">DSM 18447</strain>
    </source>
</reference>
<evidence type="ECO:0000313" key="1">
    <source>
        <dbReference type="EMBL" id="SIS98641.1"/>
    </source>
</evidence>
<dbReference type="InterPro" id="IPR025591">
    <property type="entry name" value="RloB"/>
</dbReference>
<gene>
    <name evidence="1" type="ORF">SAMN05421772_11151</name>
</gene>
<dbReference type="AlphaFoldDB" id="A0AA45W609"/>